<organism evidence="2 3">
    <name type="scientific">Eiseniibacteriota bacterium</name>
    <dbReference type="NCBI Taxonomy" id="2212470"/>
    <lineage>
        <taxon>Bacteria</taxon>
        <taxon>Candidatus Eiseniibacteriota</taxon>
    </lineage>
</organism>
<dbReference type="Proteomes" id="UP000696931">
    <property type="component" value="Unassembled WGS sequence"/>
</dbReference>
<reference evidence="2" key="1">
    <citation type="submission" date="2020-07" db="EMBL/GenBank/DDBJ databases">
        <title>Huge and variable diversity of episymbiotic CPR bacteria and DPANN archaea in groundwater ecosystems.</title>
        <authorList>
            <person name="He C.Y."/>
            <person name="Keren R."/>
            <person name="Whittaker M."/>
            <person name="Farag I.F."/>
            <person name="Doudna J."/>
            <person name="Cate J.H.D."/>
            <person name="Banfield J.F."/>
        </authorList>
    </citation>
    <scope>NUCLEOTIDE SEQUENCE</scope>
    <source>
        <strain evidence="2">NC_groundwater_1813_Pr3_B-0.1um_71_17</strain>
    </source>
</reference>
<dbReference type="AlphaFoldDB" id="A0A933W7M2"/>
<keyword evidence="1" id="KW-0472">Membrane</keyword>
<evidence type="ECO:0000313" key="3">
    <source>
        <dbReference type="Proteomes" id="UP000696931"/>
    </source>
</evidence>
<name>A0A933W7M2_UNCEI</name>
<evidence type="ECO:0008006" key="4">
    <source>
        <dbReference type="Google" id="ProtNLM"/>
    </source>
</evidence>
<protein>
    <recommendedName>
        <fullName evidence="4">PilN domain-containing protein</fullName>
    </recommendedName>
</protein>
<keyword evidence="1" id="KW-0812">Transmembrane</keyword>
<evidence type="ECO:0000256" key="1">
    <source>
        <dbReference type="SAM" id="Phobius"/>
    </source>
</evidence>
<feature type="transmembrane region" description="Helical" evidence="1">
    <location>
        <begin position="27"/>
        <end position="46"/>
    </location>
</feature>
<dbReference type="EMBL" id="JACRIW010000010">
    <property type="protein sequence ID" value="MBI5168056.1"/>
    <property type="molecule type" value="Genomic_DNA"/>
</dbReference>
<proteinExistence type="predicted"/>
<accession>A0A933W7M2</accession>
<comment type="caution">
    <text evidence="2">The sequence shown here is derived from an EMBL/GenBank/DDBJ whole genome shotgun (WGS) entry which is preliminary data.</text>
</comment>
<sequence length="188" mass="21071">MPVYAINFRREAFQQQLRRARERAVRLGLWVLYFGALGVVLGLYGLNCASLSERTSRIERQVARLRQQSAGDANWRPKPEDVMRVSLYLRDPRLWQARLTRLPQLLPPNAKLTALQFNPDNVSGSADAKLMLTGELRAGGGDRMQAVMEFVNTLARDSVFASGYSNVRLVTTRANASGDGAEFVVECR</sequence>
<keyword evidence="1" id="KW-1133">Transmembrane helix</keyword>
<gene>
    <name evidence="2" type="ORF">HZA61_01070</name>
</gene>
<evidence type="ECO:0000313" key="2">
    <source>
        <dbReference type="EMBL" id="MBI5168056.1"/>
    </source>
</evidence>